<dbReference type="RefSeq" id="WP_107977337.1">
    <property type="nucleotide sequence ID" value="NZ_BMEZ01000018.1"/>
</dbReference>
<dbReference type="GO" id="GO:0016787">
    <property type="term" value="F:hydrolase activity"/>
    <property type="evidence" value="ECO:0007669"/>
    <property type="project" value="UniProtKB-KW"/>
</dbReference>
<organism evidence="3 4">
    <name type="scientific">Allosediminivita pacifica</name>
    <dbReference type="NCBI Taxonomy" id="1267769"/>
    <lineage>
        <taxon>Bacteria</taxon>
        <taxon>Pseudomonadati</taxon>
        <taxon>Pseudomonadota</taxon>
        <taxon>Alphaproteobacteria</taxon>
        <taxon>Rhodobacterales</taxon>
        <taxon>Paracoccaceae</taxon>
        <taxon>Allosediminivita</taxon>
    </lineage>
</organism>
<dbReference type="OrthoDB" id="9771666at2"/>
<dbReference type="Pfam" id="PF07859">
    <property type="entry name" value="Abhydrolase_3"/>
    <property type="match status" value="1"/>
</dbReference>
<dbReference type="InterPro" id="IPR029058">
    <property type="entry name" value="AB_hydrolase_fold"/>
</dbReference>
<dbReference type="InterPro" id="IPR013094">
    <property type="entry name" value="AB_hydrolase_3"/>
</dbReference>
<dbReference type="Gene3D" id="3.40.50.1820">
    <property type="entry name" value="alpha/beta hydrolase"/>
    <property type="match status" value="1"/>
</dbReference>
<dbReference type="AlphaFoldDB" id="A0A2T6AQZ4"/>
<keyword evidence="1 3" id="KW-0378">Hydrolase</keyword>
<evidence type="ECO:0000313" key="3">
    <source>
        <dbReference type="EMBL" id="PTX46233.1"/>
    </source>
</evidence>
<accession>A0A2T6AQZ4</accession>
<comment type="caution">
    <text evidence="3">The sequence shown here is derived from an EMBL/GenBank/DDBJ whole genome shotgun (WGS) entry which is preliminary data.</text>
</comment>
<dbReference type="PANTHER" id="PTHR48081:SF33">
    <property type="entry name" value="KYNURENINE FORMAMIDASE"/>
    <property type="match status" value="1"/>
</dbReference>
<sequence>MELDDAYANAPYIPGAADYPPRWQTEADAYRTRLAVSGKARLGLMYGHGTRQALDLFLPDGLVQGLVVFVHGGYWMRFDRSDWSHLAEGARLHGWAVALPSYDLCPRVTIPDITRQVAQAISVAAREVEGPIHLTGHSAGGQQVARMCAAGVLPEDVASRLGHVMPISPVADLRPLLKTSMNQQLGLDEAMAESESPVLQPAPSCKTTVWVGAEERPAFLDQARWLAEAWGAGHVVEPDRHHFDVVEGLADPDSRMTKALLSL</sequence>
<keyword evidence="4" id="KW-1185">Reference proteome</keyword>
<name>A0A2T6AQZ4_9RHOB</name>
<protein>
    <submittedName>
        <fullName evidence="3">Alpha/beta hydrolase family protein</fullName>
    </submittedName>
</protein>
<evidence type="ECO:0000313" key="4">
    <source>
        <dbReference type="Proteomes" id="UP000244069"/>
    </source>
</evidence>
<dbReference type="PANTHER" id="PTHR48081">
    <property type="entry name" value="AB HYDROLASE SUPERFAMILY PROTEIN C4A8.06C"/>
    <property type="match status" value="1"/>
</dbReference>
<proteinExistence type="predicted"/>
<gene>
    <name evidence="3" type="ORF">C8N44_11716</name>
</gene>
<dbReference type="InterPro" id="IPR050300">
    <property type="entry name" value="GDXG_lipolytic_enzyme"/>
</dbReference>
<feature type="domain" description="Alpha/beta hydrolase fold-3" evidence="2">
    <location>
        <begin position="67"/>
        <end position="182"/>
    </location>
</feature>
<evidence type="ECO:0000256" key="1">
    <source>
        <dbReference type="ARBA" id="ARBA00022801"/>
    </source>
</evidence>
<evidence type="ECO:0000259" key="2">
    <source>
        <dbReference type="Pfam" id="PF07859"/>
    </source>
</evidence>
<dbReference type="SUPFAM" id="SSF53474">
    <property type="entry name" value="alpha/beta-Hydrolases"/>
    <property type="match status" value="1"/>
</dbReference>
<dbReference type="EMBL" id="QBKN01000017">
    <property type="protein sequence ID" value="PTX46233.1"/>
    <property type="molecule type" value="Genomic_DNA"/>
</dbReference>
<reference evidence="3 4" key="1">
    <citation type="submission" date="2018-04" db="EMBL/GenBank/DDBJ databases">
        <title>Genomic Encyclopedia of Archaeal and Bacterial Type Strains, Phase II (KMG-II): from individual species to whole genera.</title>
        <authorList>
            <person name="Goeker M."/>
        </authorList>
    </citation>
    <scope>NUCLEOTIDE SEQUENCE [LARGE SCALE GENOMIC DNA]</scope>
    <source>
        <strain evidence="3 4">DSM 29329</strain>
    </source>
</reference>
<dbReference type="Proteomes" id="UP000244069">
    <property type="component" value="Unassembled WGS sequence"/>
</dbReference>